<evidence type="ECO:0000256" key="6">
    <source>
        <dbReference type="ARBA" id="ARBA00029440"/>
    </source>
</evidence>
<feature type="non-terminal residue" evidence="9">
    <location>
        <position position="312"/>
    </location>
</feature>
<comment type="similarity">
    <text evidence="1">Belongs to the D-isomer specific 2-hydroxyacid dehydrogenase family.</text>
</comment>
<dbReference type="NCBIfam" id="TIGR01327">
    <property type="entry name" value="PGDH"/>
    <property type="match status" value="1"/>
</dbReference>
<evidence type="ECO:0000259" key="8">
    <source>
        <dbReference type="Pfam" id="PF02826"/>
    </source>
</evidence>
<keyword evidence="3" id="KW-0028">Amino-acid biosynthesis</keyword>
<comment type="caution">
    <text evidence="9">The sequence shown here is derived from an EMBL/GenBank/DDBJ whole genome shotgun (WGS) entry which is preliminary data.</text>
</comment>
<dbReference type="InterPro" id="IPR006140">
    <property type="entry name" value="D-isomer_DH_NAD-bd"/>
</dbReference>
<dbReference type="InterPro" id="IPR006139">
    <property type="entry name" value="D-isomer_2_OHA_DH_cat_dom"/>
</dbReference>
<keyword evidence="4" id="KW-0560">Oxidoreductase</keyword>
<feature type="domain" description="D-isomer specific 2-hydroxyacid dehydrogenase catalytic" evidence="7">
    <location>
        <begin position="3"/>
        <end position="310"/>
    </location>
</feature>
<dbReference type="PANTHER" id="PTHR42789:SF1">
    <property type="entry name" value="D-ISOMER SPECIFIC 2-HYDROXYACID DEHYDROGENASE FAMILY PROTEIN (AFU_ORTHOLOGUE AFUA_6G10090)"/>
    <property type="match status" value="1"/>
</dbReference>
<dbReference type="PANTHER" id="PTHR42789">
    <property type="entry name" value="D-ISOMER SPECIFIC 2-HYDROXYACID DEHYDROGENASE FAMILY PROTEIN (AFU_ORTHOLOGUE AFUA_6G10090)"/>
    <property type="match status" value="1"/>
</dbReference>
<accession>X1JZ73</accession>
<dbReference type="AlphaFoldDB" id="X1JZ73"/>
<evidence type="ECO:0000256" key="1">
    <source>
        <dbReference type="ARBA" id="ARBA00005854"/>
    </source>
</evidence>
<protein>
    <recommendedName>
        <fullName evidence="2">D-3-phosphoglycerate dehydrogenase</fullName>
    </recommendedName>
</protein>
<feature type="domain" description="D-isomer specific 2-hydroxyacid dehydrogenase NAD-binding" evidence="8">
    <location>
        <begin position="104"/>
        <end position="278"/>
    </location>
</feature>
<sequence length="312" mass="33338">MKVLIADPISEEGIDILRSYAEVDIKTGLKPEEIISTIGDYEALVVRSQTKVSAEVIEAGKKLRVIARAGVGIDNIDVEEATRRGILVVNAPNANTISAAEHAIALMFALARHIPQANAVLKSGVWQRGKFMGIEVRGKTLGIIGLGRVGSAVAKRAQGLEMKVIAHDPYITADYARNLQVELVSLERLLKESDFITIHSALTPSTKGLIGAKELALVKPTVRIINCARGGLIDEEALAKAVREKRVAGAAIDVFSTEPATKSILFEEDNIIVTPHLGASTTEAQAVAAKDVAKQVIDVFKGQPARYAVNAP</sequence>
<dbReference type="Gene3D" id="3.40.50.720">
    <property type="entry name" value="NAD(P)-binding Rossmann-like Domain"/>
    <property type="match status" value="2"/>
</dbReference>
<dbReference type="GO" id="GO:0006564">
    <property type="term" value="P:L-serine biosynthetic process"/>
    <property type="evidence" value="ECO:0007669"/>
    <property type="project" value="InterPro"/>
</dbReference>
<gene>
    <name evidence="9" type="ORF">S06H3_02062</name>
</gene>
<dbReference type="CDD" id="cd12173">
    <property type="entry name" value="PGDH_4"/>
    <property type="match status" value="1"/>
</dbReference>
<evidence type="ECO:0000313" key="9">
    <source>
        <dbReference type="EMBL" id="GAI00032.1"/>
    </source>
</evidence>
<comment type="pathway">
    <text evidence="6">Amino-acid biosynthesis.</text>
</comment>
<dbReference type="InterPro" id="IPR006236">
    <property type="entry name" value="PGDH"/>
</dbReference>
<name>X1JZ73_9ZZZZ</name>
<dbReference type="GO" id="GO:0051287">
    <property type="term" value="F:NAD binding"/>
    <property type="evidence" value="ECO:0007669"/>
    <property type="project" value="InterPro"/>
</dbReference>
<evidence type="ECO:0000256" key="2">
    <source>
        <dbReference type="ARBA" id="ARBA00021582"/>
    </source>
</evidence>
<dbReference type="PROSITE" id="PS00671">
    <property type="entry name" value="D_2_HYDROXYACID_DH_3"/>
    <property type="match status" value="1"/>
</dbReference>
<dbReference type="SUPFAM" id="SSF52283">
    <property type="entry name" value="Formate/glycerate dehydrogenase catalytic domain-like"/>
    <property type="match status" value="1"/>
</dbReference>
<dbReference type="Pfam" id="PF00389">
    <property type="entry name" value="2-Hacid_dh"/>
    <property type="match status" value="1"/>
</dbReference>
<evidence type="ECO:0000259" key="7">
    <source>
        <dbReference type="Pfam" id="PF00389"/>
    </source>
</evidence>
<dbReference type="InterPro" id="IPR050857">
    <property type="entry name" value="D-2-hydroxyacid_DH"/>
</dbReference>
<dbReference type="SUPFAM" id="SSF51735">
    <property type="entry name" value="NAD(P)-binding Rossmann-fold domains"/>
    <property type="match status" value="1"/>
</dbReference>
<dbReference type="EMBL" id="BARV01000570">
    <property type="protein sequence ID" value="GAI00032.1"/>
    <property type="molecule type" value="Genomic_DNA"/>
</dbReference>
<organism evidence="9">
    <name type="scientific">marine sediment metagenome</name>
    <dbReference type="NCBI Taxonomy" id="412755"/>
    <lineage>
        <taxon>unclassified sequences</taxon>
        <taxon>metagenomes</taxon>
        <taxon>ecological metagenomes</taxon>
    </lineage>
</organism>
<evidence type="ECO:0000256" key="4">
    <source>
        <dbReference type="ARBA" id="ARBA00023002"/>
    </source>
</evidence>
<dbReference type="InterPro" id="IPR029752">
    <property type="entry name" value="D-isomer_DH_CS1"/>
</dbReference>
<dbReference type="FunFam" id="3.40.50.720:FF:000021">
    <property type="entry name" value="D-3-phosphoglycerate dehydrogenase"/>
    <property type="match status" value="1"/>
</dbReference>
<proteinExistence type="inferred from homology"/>
<evidence type="ECO:0000256" key="3">
    <source>
        <dbReference type="ARBA" id="ARBA00022605"/>
    </source>
</evidence>
<dbReference type="InterPro" id="IPR036291">
    <property type="entry name" value="NAD(P)-bd_dom_sf"/>
</dbReference>
<dbReference type="GO" id="GO:0004617">
    <property type="term" value="F:phosphoglycerate dehydrogenase activity"/>
    <property type="evidence" value="ECO:0007669"/>
    <property type="project" value="InterPro"/>
</dbReference>
<keyword evidence="5" id="KW-0520">NAD</keyword>
<dbReference type="Pfam" id="PF02826">
    <property type="entry name" value="2-Hacid_dh_C"/>
    <property type="match status" value="1"/>
</dbReference>
<evidence type="ECO:0000256" key="5">
    <source>
        <dbReference type="ARBA" id="ARBA00023027"/>
    </source>
</evidence>
<reference evidence="9" key="1">
    <citation type="journal article" date="2014" name="Front. Microbiol.">
        <title>High frequency of phylogenetically diverse reductive dehalogenase-homologous genes in deep subseafloor sedimentary metagenomes.</title>
        <authorList>
            <person name="Kawai M."/>
            <person name="Futagami T."/>
            <person name="Toyoda A."/>
            <person name="Takaki Y."/>
            <person name="Nishi S."/>
            <person name="Hori S."/>
            <person name="Arai W."/>
            <person name="Tsubouchi T."/>
            <person name="Morono Y."/>
            <person name="Uchiyama I."/>
            <person name="Ito T."/>
            <person name="Fujiyama A."/>
            <person name="Inagaki F."/>
            <person name="Takami H."/>
        </authorList>
    </citation>
    <scope>NUCLEOTIDE SEQUENCE</scope>
    <source>
        <strain evidence="9">Expedition CK06-06</strain>
    </source>
</reference>
<dbReference type="PROSITE" id="PS00065">
    <property type="entry name" value="D_2_HYDROXYACID_DH_1"/>
    <property type="match status" value="1"/>
</dbReference>
<dbReference type="InterPro" id="IPR029753">
    <property type="entry name" value="D-isomer_DH_CS"/>
</dbReference>